<proteinExistence type="predicted"/>
<feature type="domain" description="GP-PDE" evidence="1">
    <location>
        <begin position="10"/>
        <end position="247"/>
    </location>
</feature>
<dbReference type="PROSITE" id="PS51704">
    <property type="entry name" value="GP_PDE"/>
    <property type="match status" value="1"/>
</dbReference>
<reference evidence="2" key="1">
    <citation type="submission" date="2017-05" db="EMBL/GenBank/DDBJ databases">
        <title>The Genome Sequence of Enterococcus sp. 9D6_DIV0238.</title>
        <authorList>
            <consortium name="The Broad Institute Genomics Platform"/>
            <consortium name="The Broad Institute Genomic Center for Infectious Diseases"/>
            <person name="Earl A."/>
            <person name="Manson A."/>
            <person name="Schwartman J."/>
            <person name="Gilmore M."/>
            <person name="Abouelleil A."/>
            <person name="Cao P."/>
            <person name="Chapman S."/>
            <person name="Cusick C."/>
            <person name="Shea T."/>
            <person name="Young S."/>
            <person name="Neafsey D."/>
            <person name="Nusbaum C."/>
            <person name="Birren B."/>
        </authorList>
    </citation>
    <scope>NUCLEOTIDE SEQUENCE [LARGE SCALE GENOMIC DNA]</scope>
    <source>
        <strain evidence="2">9D6_DIV0238</strain>
    </source>
</reference>
<dbReference type="PANTHER" id="PTHR46211">
    <property type="entry name" value="GLYCEROPHOSPHORYL DIESTER PHOSPHODIESTERASE"/>
    <property type="match status" value="1"/>
</dbReference>
<dbReference type="Proteomes" id="UP000196151">
    <property type="component" value="Chromosome"/>
</dbReference>
<reference evidence="3" key="3">
    <citation type="submission" date="2024-03" db="EMBL/GenBank/DDBJ databases">
        <title>The Genome Sequence of Enterococcus sp. DIV0238c.</title>
        <authorList>
            <consortium name="The Broad Institute Genomics Platform"/>
            <consortium name="The Broad Institute Microbial Omics Core"/>
            <consortium name="The Broad Institute Genomic Center for Infectious Diseases"/>
            <person name="Earl A."/>
            <person name="Manson A."/>
            <person name="Gilmore M."/>
            <person name="Schwartman J."/>
            <person name="Shea T."/>
            <person name="Abouelleil A."/>
            <person name="Cao P."/>
            <person name="Chapman S."/>
            <person name="Cusick C."/>
            <person name="Young S."/>
            <person name="Neafsey D."/>
            <person name="Nusbaum C."/>
            <person name="Birren B."/>
        </authorList>
    </citation>
    <scope>NUCLEOTIDE SEQUENCE</scope>
    <source>
        <strain evidence="3">9D6_DIV0238</strain>
    </source>
</reference>
<dbReference type="GO" id="GO:0006629">
    <property type="term" value="P:lipid metabolic process"/>
    <property type="evidence" value="ECO:0007669"/>
    <property type="project" value="InterPro"/>
</dbReference>
<dbReference type="EMBL" id="NIBQ01000002">
    <property type="protein sequence ID" value="OUZ33313.1"/>
    <property type="molecule type" value="Genomic_DNA"/>
</dbReference>
<gene>
    <name evidence="3" type="ORF">A5889_001055</name>
    <name evidence="2" type="ORF">A5889_002024</name>
</gene>
<name>A0A200J7W1_9ENTE</name>
<evidence type="ECO:0000313" key="3">
    <source>
        <dbReference type="EMBL" id="WYJ93555.1"/>
    </source>
</evidence>
<dbReference type="SUPFAM" id="SSF51695">
    <property type="entry name" value="PLC-like phosphodiesterases"/>
    <property type="match status" value="1"/>
</dbReference>
<evidence type="ECO:0000313" key="2">
    <source>
        <dbReference type="EMBL" id="OUZ33313.1"/>
    </source>
</evidence>
<dbReference type="CDD" id="cd08563">
    <property type="entry name" value="GDPD_TtGDE_like"/>
    <property type="match status" value="1"/>
</dbReference>
<sequence length="254" mass="29010">MSATGGIVVTKIIAHRGSKGTHPENTLIAFKEAVRVGADGIELDVHLSKDKQLVVIHDETVDRTTNGSGLVVDLTLAELKQLDAGLWFKPFPVEQKIPTLEEVLQLLEEEKFYGLLNIEIKTDQIQYEGIESQLVQLMQSRSWMFDYMYSSFHYPSLEKVWTLEKNRSIALIFKASEHKKNQAVKSSFIEGIHPNIEWVLEHIEELSDFPKAIRPWTVNDKEKMKRCIESRLSGIHTDFPEIALQVRKEVQAKG</sequence>
<dbReference type="PANTHER" id="PTHR46211:SF1">
    <property type="entry name" value="GLYCEROPHOSPHODIESTER PHOSPHODIESTERASE, CYTOPLASMIC"/>
    <property type="match status" value="1"/>
</dbReference>
<protein>
    <submittedName>
        <fullName evidence="3">Glycerophosphoryl diester phosphodiesterase</fullName>
    </submittedName>
</protein>
<dbReference type="InterPro" id="IPR017946">
    <property type="entry name" value="PLC-like_Pdiesterase_TIM-brl"/>
</dbReference>
<dbReference type="InterPro" id="IPR030395">
    <property type="entry name" value="GP_PDE_dom"/>
</dbReference>
<accession>A0A200J7W1</accession>
<reference evidence="3" key="2">
    <citation type="submission" date="2017-05" db="EMBL/GenBank/DDBJ databases">
        <authorList>
            <consortium name="The Broad Institute Genomics Platform"/>
            <consortium name="The Broad Institute Genomic Center for Infectious Diseases"/>
            <person name="Earl A."/>
            <person name="Manson A."/>
            <person name="Schwartman J."/>
            <person name="Gilmore M."/>
            <person name="Abouelleil A."/>
            <person name="Cao P."/>
            <person name="Chapman S."/>
            <person name="Cusick C."/>
            <person name="Shea T."/>
            <person name="Young S."/>
            <person name="Neafsey D."/>
            <person name="Nusbaum C."/>
            <person name="Birren B."/>
        </authorList>
    </citation>
    <scope>NUCLEOTIDE SEQUENCE</scope>
    <source>
        <strain evidence="3">9D6_DIV0238</strain>
    </source>
</reference>
<dbReference type="EMBL" id="CP147246">
    <property type="protein sequence ID" value="WYJ93555.1"/>
    <property type="molecule type" value="Genomic_DNA"/>
</dbReference>
<evidence type="ECO:0000313" key="4">
    <source>
        <dbReference type="Proteomes" id="UP000196151"/>
    </source>
</evidence>
<dbReference type="Pfam" id="PF03009">
    <property type="entry name" value="GDPD"/>
    <property type="match status" value="1"/>
</dbReference>
<organism evidence="2">
    <name type="scientific">Candidatus Enterococcus dunnyi</name>
    <dbReference type="NCBI Taxonomy" id="1834192"/>
    <lineage>
        <taxon>Bacteria</taxon>
        <taxon>Bacillati</taxon>
        <taxon>Bacillota</taxon>
        <taxon>Bacilli</taxon>
        <taxon>Lactobacillales</taxon>
        <taxon>Enterococcaceae</taxon>
        <taxon>Enterococcus</taxon>
    </lineage>
</organism>
<dbReference type="AlphaFoldDB" id="A0A200J7W1"/>
<dbReference type="Gene3D" id="3.20.20.190">
    <property type="entry name" value="Phosphatidylinositol (PI) phosphodiesterase"/>
    <property type="match status" value="1"/>
</dbReference>
<keyword evidence="4" id="KW-1185">Reference proteome</keyword>
<dbReference type="GO" id="GO:0008081">
    <property type="term" value="F:phosphoric diester hydrolase activity"/>
    <property type="evidence" value="ECO:0007669"/>
    <property type="project" value="InterPro"/>
</dbReference>
<evidence type="ECO:0000259" key="1">
    <source>
        <dbReference type="PROSITE" id="PS51704"/>
    </source>
</evidence>